<dbReference type="SUPFAM" id="SSF56112">
    <property type="entry name" value="Protein kinase-like (PK-like)"/>
    <property type="match status" value="1"/>
</dbReference>
<proteinExistence type="predicted"/>
<gene>
    <name evidence="2" type="ORF">GSCOC_T00001486001</name>
</gene>
<accession>A0A068VN13</accession>
<keyword evidence="3" id="KW-1185">Reference proteome</keyword>
<dbReference type="Proteomes" id="UP000295252">
    <property type="component" value="Unassembled WGS sequence"/>
</dbReference>
<dbReference type="GO" id="GO:0004672">
    <property type="term" value="F:protein kinase activity"/>
    <property type="evidence" value="ECO:0007669"/>
    <property type="project" value="InterPro"/>
</dbReference>
<evidence type="ECO:0000313" key="3">
    <source>
        <dbReference type="Proteomes" id="UP000295252"/>
    </source>
</evidence>
<name>A0A068VN13_COFCA</name>
<dbReference type="EMBL" id="HG741522">
    <property type="protein sequence ID" value="CDP21073.1"/>
    <property type="molecule type" value="Genomic_DNA"/>
</dbReference>
<evidence type="ECO:0000259" key="1">
    <source>
        <dbReference type="PROSITE" id="PS50011"/>
    </source>
</evidence>
<reference evidence="3" key="1">
    <citation type="journal article" date="2014" name="Science">
        <title>The coffee genome provides insight into the convergent evolution of caffeine biosynthesis.</title>
        <authorList>
            <person name="Denoeud F."/>
            <person name="Carretero-Paulet L."/>
            <person name="Dereeper A."/>
            <person name="Droc G."/>
            <person name="Guyot R."/>
            <person name="Pietrella M."/>
            <person name="Zheng C."/>
            <person name="Alberti A."/>
            <person name="Anthony F."/>
            <person name="Aprea G."/>
            <person name="Aury J.M."/>
            <person name="Bento P."/>
            <person name="Bernard M."/>
            <person name="Bocs S."/>
            <person name="Campa C."/>
            <person name="Cenci A."/>
            <person name="Combes M.C."/>
            <person name="Crouzillat D."/>
            <person name="Da Silva C."/>
            <person name="Daddiego L."/>
            <person name="De Bellis F."/>
            <person name="Dussert S."/>
            <person name="Garsmeur O."/>
            <person name="Gayraud T."/>
            <person name="Guignon V."/>
            <person name="Jahn K."/>
            <person name="Jamilloux V."/>
            <person name="Joet T."/>
            <person name="Labadie K."/>
            <person name="Lan T."/>
            <person name="Leclercq J."/>
            <person name="Lepelley M."/>
            <person name="Leroy T."/>
            <person name="Li L.T."/>
            <person name="Librado P."/>
            <person name="Lopez L."/>
            <person name="Munoz A."/>
            <person name="Noel B."/>
            <person name="Pallavicini A."/>
            <person name="Perrotta G."/>
            <person name="Poncet V."/>
            <person name="Pot D."/>
            <person name="Priyono X."/>
            <person name="Rigoreau M."/>
            <person name="Rouard M."/>
            <person name="Rozas J."/>
            <person name="Tranchant-Dubreuil C."/>
            <person name="VanBuren R."/>
            <person name="Zhang Q."/>
            <person name="Andrade A.C."/>
            <person name="Argout X."/>
            <person name="Bertrand B."/>
            <person name="de Kochko A."/>
            <person name="Graziosi G."/>
            <person name="Henry R.J."/>
            <person name="Jayarama X."/>
            <person name="Ming R."/>
            <person name="Nagai C."/>
            <person name="Rounsley S."/>
            <person name="Sankoff D."/>
            <person name="Giuliano G."/>
            <person name="Albert V.A."/>
            <person name="Wincker P."/>
            <person name="Lashermes P."/>
        </authorList>
    </citation>
    <scope>NUCLEOTIDE SEQUENCE [LARGE SCALE GENOMIC DNA]</scope>
    <source>
        <strain evidence="3">cv. DH200-94</strain>
    </source>
</reference>
<dbReference type="InterPro" id="IPR000719">
    <property type="entry name" value="Prot_kinase_dom"/>
</dbReference>
<dbReference type="InterPro" id="IPR051564">
    <property type="entry name" value="LRR_receptor-like_kinase"/>
</dbReference>
<organism evidence="2 3">
    <name type="scientific">Coffea canephora</name>
    <name type="common">Robusta coffee</name>
    <dbReference type="NCBI Taxonomy" id="49390"/>
    <lineage>
        <taxon>Eukaryota</taxon>
        <taxon>Viridiplantae</taxon>
        <taxon>Streptophyta</taxon>
        <taxon>Embryophyta</taxon>
        <taxon>Tracheophyta</taxon>
        <taxon>Spermatophyta</taxon>
        <taxon>Magnoliopsida</taxon>
        <taxon>eudicotyledons</taxon>
        <taxon>Gunneridae</taxon>
        <taxon>Pentapetalae</taxon>
        <taxon>asterids</taxon>
        <taxon>lamiids</taxon>
        <taxon>Gentianales</taxon>
        <taxon>Rubiaceae</taxon>
        <taxon>Ixoroideae</taxon>
        <taxon>Gardenieae complex</taxon>
        <taxon>Bertiereae - Coffeeae clade</taxon>
        <taxon>Coffeeae</taxon>
        <taxon>Coffea</taxon>
    </lineage>
</organism>
<dbReference type="GO" id="GO:0005524">
    <property type="term" value="F:ATP binding"/>
    <property type="evidence" value="ECO:0007669"/>
    <property type="project" value="InterPro"/>
</dbReference>
<dbReference type="Gene3D" id="1.10.510.10">
    <property type="entry name" value="Transferase(Phosphotransferase) domain 1"/>
    <property type="match status" value="1"/>
</dbReference>
<dbReference type="InParanoid" id="A0A068VN13"/>
<dbReference type="PROSITE" id="PS50011">
    <property type="entry name" value="PROTEIN_KINASE_DOM"/>
    <property type="match status" value="1"/>
</dbReference>
<dbReference type="Gramene" id="CDP21073">
    <property type="protein sequence ID" value="CDP21073"/>
    <property type="gene ID" value="GSCOC_T00001486001"/>
</dbReference>
<evidence type="ECO:0000313" key="2">
    <source>
        <dbReference type="EMBL" id="CDP21073.1"/>
    </source>
</evidence>
<dbReference type="PhylomeDB" id="A0A068VN13"/>
<dbReference type="GO" id="GO:0016020">
    <property type="term" value="C:membrane"/>
    <property type="evidence" value="ECO:0007669"/>
    <property type="project" value="TreeGrafter"/>
</dbReference>
<dbReference type="InterPro" id="IPR008271">
    <property type="entry name" value="Ser/Thr_kinase_AS"/>
</dbReference>
<dbReference type="AlphaFoldDB" id="A0A068VN13"/>
<feature type="domain" description="Protein kinase" evidence="1">
    <location>
        <begin position="1"/>
        <end position="76"/>
    </location>
</feature>
<protein>
    <submittedName>
        <fullName evidence="2">DH200=94 genomic scaffold, scaffold_2438</fullName>
    </submittedName>
</protein>
<dbReference type="PROSITE" id="PS00108">
    <property type="entry name" value="PROTEIN_KINASE_ST"/>
    <property type="match status" value="1"/>
</dbReference>
<dbReference type="OrthoDB" id="1923451at2759"/>
<dbReference type="PANTHER" id="PTHR48055">
    <property type="entry name" value="LEUCINE-RICH REPEAT RECEPTOR PROTEIN KINASE EMS1"/>
    <property type="match status" value="1"/>
</dbReference>
<sequence>MVHCDLKPSNILLDQDMVAHVCDFRIVYLLGNGESNKFSILMTQYGPEGLVSTSCDIYVGYFQNLISCKMGARLRT</sequence>
<dbReference type="STRING" id="49390.A0A068VN13"/>
<dbReference type="InterPro" id="IPR011009">
    <property type="entry name" value="Kinase-like_dom_sf"/>
</dbReference>
<dbReference type="PANTHER" id="PTHR48055:SF36">
    <property type="entry name" value="PROTEIN KINASE, PLANT-TYPE, PUTATIVE-RELATED"/>
    <property type="match status" value="1"/>
</dbReference>